<evidence type="ECO:0000313" key="2">
    <source>
        <dbReference type="EMBL" id="HAE27786.1"/>
    </source>
</evidence>
<sequence length="120" mass="13139">MRNGRLHKGVDYYSDSPVPVFAAAAGRVRSRSYRSDYGNMIVIDHGDGVYTRYAHLESFARPDVGDLVSPGDLLGIMGNTAGYTIPRHLHYEVLTGTWKPRLGSFALTPVDVMALPAAED</sequence>
<evidence type="ECO:0000259" key="1">
    <source>
        <dbReference type="Pfam" id="PF01551"/>
    </source>
</evidence>
<dbReference type="Proteomes" id="UP000259610">
    <property type="component" value="Unassembled WGS sequence"/>
</dbReference>
<dbReference type="AlphaFoldDB" id="A0A3B9H009"/>
<protein>
    <recommendedName>
        <fullName evidence="1">M23ase beta-sheet core domain-containing protein</fullName>
    </recommendedName>
</protein>
<comment type="caution">
    <text evidence="2">The sequence shown here is derived from an EMBL/GenBank/DDBJ whole genome shotgun (WGS) entry which is preliminary data.</text>
</comment>
<dbReference type="EMBL" id="DMAN01000260">
    <property type="protein sequence ID" value="HAE27786.1"/>
    <property type="molecule type" value="Genomic_DNA"/>
</dbReference>
<proteinExistence type="predicted"/>
<dbReference type="PANTHER" id="PTHR21666:SF270">
    <property type="entry name" value="MUREIN HYDROLASE ACTIVATOR ENVC"/>
    <property type="match status" value="1"/>
</dbReference>
<gene>
    <name evidence="2" type="ORF">DCG58_11535</name>
</gene>
<feature type="domain" description="M23ase beta-sheet core" evidence="1">
    <location>
        <begin position="6"/>
        <end position="95"/>
    </location>
</feature>
<dbReference type="InterPro" id="IPR011055">
    <property type="entry name" value="Dup_hybrid_motif"/>
</dbReference>
<reference evidence="2 3" key="1">
    <citation type="journal article" date="2018" name="Nat. Biotechnol.">
        <title>A standardized bacterial taxonomy based on genome phylogeny substantially revises the tree of life.</title>
        <authorList>
            <person name="Parks D.H."/>
            <person name="Chuvochina M."/>
            <person name="Waite D.W."/>
            <person name="Rinke C."/>
            <person name="Skarshewski A."/>
            <person name="Chaumeil P.A."/>
            <person name="Hugenholtz P."/>
        </authorList>
    </citation>
    <scope>NUCLEOTIDE SEQUENCE [LARGE SCALE GENOMIC DNA]</scope>
    <source>
        <strain evidence="2">UBA8733</strain>
    </source>
</reference>
<accession>A0A3B9H009</accession>
<evidence type="ECO:0000313" key="3">
    <source>
        <dbReference type="Proteomes" id="UP000259610"/>
    </source>
</evidence>
<dbReference type="SUPFAM" id="SSF51261">
    <property type="entry name" value="Duplicated hybrid motif"/>
    <property type="match status" value="1"/>
</dbReference>
<dbReference type="PANTHER" id="PTHR21666">
    <property type="entry name" value="PEPTIDASE-RELATED"/>
    <property type="match status" value="1"/>
</dbReference>
<dbReference type="InterPro" id="IPR016047">
    <property type="entry name" value="M23ase_b-sheet_dom"/>
</dbReference>
<dbReference type="GO" id="GO:0004222">
    <property type="term" value="F:metalloendopeptidase activity"/>
    <property type="evidence" value="ECO:0007669"/>
    <property type="project" value="TreeGrafter"/>
</dbReference>
<dbReference type="CDD" id="cd12797">
    <property type="entry name" value="M23_peptidase"/>
    <property type="match status" value="1"/>
</dbReference>
<dbReference type="Pfam" id="PF01551">
    <property type="entry name" value="Peptidase_M23"/>
    <property type="match status" value="1"/>
</dbReference>
<dbReference type="Gene3D" id="2.70.70.10">
    <property type="entry name" value="Glucose Permease (Domain IIA)"/>
    <property type="match status" value="1"/>
</dbReference>
<dbReference type="InterPro" id="IPR050570">
    <property type="entry name" value="Cell_wall_metabolism_enzyme"/>
</dbReference>
<name>A0A3B9H009_9PROT</name>
<organism evidence="2 3">
    <name type="scientific">Hyphomonas adhaerens</name>
    <dbReference type="NCBI Taxonomy" id="81029"/>
    <lineage>
        <taxon>Bacteria</taxon>
        <taxon>Pseudomonadati</taxon>
        <taxon>Pseudomonadota</taxon>
        <taxon>Alphaproteobacteria</taxon>
        <taxon>Hyphomonadales</taxon>
        <taxon>Hyphomonadaceae</taxon>
        <taxon>Hyphomonas</taxon>
    </lineage>
</organism>